<dbReference type="OrthoDB" id="6220758at2759"/>
<keyword evidence="4" id="KW-0496">Mitochondrion</keyword>
<dbReference type="GO" id="GO:0005840">
    <property type="term" value="C:ribosome"/>
    <property type="evidence" value="ECO:0007669"/>
    <property type="project" value="UniProtKB-KW"/>
</dbReference>
<reference evidence="8" key="2">
    <citation type="journal article" date="2023" name="IMA Fungus">
        <title>Comparative genomic study of the Penicillium genus elucidates a diverse pangenome and 15 lateral gene transfer events.</title>
        <authorList>
            <person name="Petersen C."/>
            <person name="Sorensen T."/>
            <person name="Nielsen M.R."/>
            <person name="Sondergaard T.E."/>
            <person name="Sorensen J.L."/>
            <person name="Fitzpatrick D.A."/>
            <person name="Frisvad J.C."/>
            <person name="Nielsen K.L."/>
        </authorList>
    </citation>
    <scope>NUCLEOTIDE SEQUENCE</scope>
    <source>
        <strain evidence="8">IBT 26290</strain>
    </source>
</reference>
<evidence type="ECO:0000313" key="9">
    <source>
        <dbReference type="Proteomes" id="UP001149163"/>
    </source>
</evidence>
<dbReference type="EMBL" id="JAPQKN010000003">
    <property type="protein sequence ID" value="KAJ5166647.1"/>
    <property type="molecule type" value="Genomic_DNA"/>
</dbReference>
<comment type="caution">
    <text evidence="8">The sequence shown here is derived from an EMBL/GenBank/DDBJ whole genome shotgun (WGS) entry which is preliminary data.</text>
</comment>
<evidence type="ECO:0000256" key="7">
    <source>
        <dbReference type="SAM" id="MobiDB-lite"/>
    </source>
</evidence>
<keyword evidence="5" id="KW-0687">Ribonucleoprotein</keyword>
<dbReference type="AlphaFoldDB" id="A0A9W9LMJ5"/>
<organism evidence="8 9">
    <name type="scientific">Penicillium canariense</name>
    <dbReference type="NCBI Taxonomy" id="189055"/>
    <lineage>
        <taxon>Eukaryota</taxon>
        <taxon>Fungi</taxon>
        <taxon>Dikarya</taxon>
        <taxon>Ascomycota</taxon>
        <taxon>Pezizomycotina</taxon>
        <taxon>Eurotiomycetes</taxon>
        <taxon>Eurotiomycetidae</taxon>
        <taxon>Eurotiales</taxon>
        <taxon>Aspergillaceae</taxon>
        <taxon>Penicillium</taxon>
    </lineage>
</organism>
<keyword evidence="9" id="KW-1185">Reference proteome</keyword>
<accession>A0A9W9LMJ5</accession>
<dbReference type="GO" id="GO:1990904">
    <property type="term" value="C:ribonucleoprotein complex"/>
    <property type="evidence" value="ECO:0007669"/>
    <property type="project" value="UniProtKB-KW"/>
</dbReference>
<dbReference type="InterPro" id="IPR018305">
    <property type="entry name" value="Ribosomal_m50"/>
</dbReference>
<evidence type="ECO:0000256" key="3">
    <source>
        <dbReference type="ARBA" id="ARBA00022980"/>
    </source>
</evidence>
<sequence>MRPAMRLPLREALYVCSNCRQEVTPRVISPLTRQFRRSASSDSPTFLERTRRKLWNTEKPPGAADPYTGESQLARGAEPEEGLANGEVKESETLATGDGYQQAQTWDGLDVIGYLQKDKWLEEGPRKADKYTRYGANLKPRATLPALRQTTVEICLMSMLGKPLASICDVASHDNQILQMLDSCYVEGSSTQQWNTALRFSSQTNMEALLFVFNQIGGESTIKVEPSETLITDKSHKHDTHRDLSLADPEVKFAFVKRFSQLIGRRIPDKAITTSHTVGDILAGISSQLKEKPIQVTKELNKQAAAGALPANVKFSKKRLTKSQNDEDHGRKKAIVSEIYRRGLNIRPASDGGFRFN</sequence>
<dbReference type="GO" id="GO:0005739">
    <property type="term" value="C:mitochondrion"/>
    <property type="evidence" value="ECO:0007669"/>
    <property type="project" value="UniProtKB-SubCell"/>
</dbReference>
<keyword evidence="3" id="KW-0689">Ribosomal protein</keyword>
<name>A0A9W9LMJ5_9EURO</name>
<evidence type="ECO:0000256" key="6">
    <source>
        <dbReference type="ARBA" id="ARBA00035183"/>
    </source>
</evidence>
<proteinExistence type="inferred from homology"/>
<evidence type="ECO:0000256" key="5">
    <source>
        <dbReference type="ARBA" id="ARBA00023274"/>
    </source>
</evidence>
<feature type="region of interest" description="Disordered" evidence="7">
    <location>
        <begin position="38"/>
        <end position="100"/>
    </location>
</feature>
<evidence type="ECO:0000256" key="4">
    <source>
        <dbReference type="ARBA" id="ARBA00023128"/>
    </source>
</evidence>
<gene>
    <name evidence="8" type="ORF">N7482_005428</name>
</gene>
<dbReference type="Pfam" id="PF10501">
    <property type="entry name" value="Ribosomal_L50"/>
    <property type="match status" value="1"/>
</dbReference>
<dbReference type="Proteomes" id="UP001149163">
    <property type="component" value="Unassembled WGS sequence"/>
</dbReference>
<dbReference type="GeneID" id="81426729"/>
<reference evidence="8" key="1">
    <citation type="submission" date="2022-11" db="EMBL/GenBank/DDBJ databases">
        <authorList>
            <person name="Petersen C."/>
        </authorList>
    </citation>
    <scope>NUCLEOTIDE SEQUENCE</scope>
    <source>
        <strain evidence="8">IBT 26290</strain>
    </source>
</reference>
<evidence type="ECO:0000313" key="8">
    <source>
        <dbReference type="EMBL" id="KAJ5166647.1"/>
    </source>
</evidence>
<evidence type="ECO:0000256" key="2">
    <source>
        <dbReference type="ARBA" id="ARBA00008860"/>
    </source>
</evidence>
<evidence type="ECO:0000256" key="1">
    <source>
        <dbReference type="ARBA" id="ARBA00004173"/>
    </source>
</evidence>
<comment type="similarity">
    <text evidence="2">Belongs to the mitochondrion-specific ribosomal protein mL50 family.</text>
</comment>
<protein>
    <recommendedName>
        <fullName evidence="6">Large ribosomal subunit protein mL50</fullName>
    </recommendedName>
</protein>
<comment type="subcellular location">
    <subcellularLocation>
        <location evidence="1">Mitochondrion</location>
    </subcellularLocation>
</comment>
<dbReference type="RefSeq" id="XP_056543108.1">
    <property type="nucleotide sequence ID" value="XM_056687553.1"/>
</dbReference>